<dbReference type="SUPFAM" id="SSF51735">
    <property type="entry name" value="NAD(P)-binding Rossmann-fold domains"/>
    <property type="match status" value="1"/>
</dbReference>
<dbReference type="Proteomes" id="UP000587760">
    <property type="component" value="Unassembled WGS sequence"/>
</dbReference>
<dbReference type="InterPro" id="IPR011032">
    <property type="entry name" value="GroES-like_sf"/>
</dbReference>
<comment type="caution">
    <text evidence="8">The sequence shown here is derived from an EMBL/GenBank/DDBJ whole genome shotgun (WGS) entry which is preliminary data.</text>
</comment>
<reference evidence="8 9" key="1">
    <citation type="submission" date="2020-08" db="EMBL/GenBank/DDBJ databases">
        <title>Genomic Encyclopedia of Type Strains, Phase IV (KMG-IV): sequencing the most valuable type-strain genomes for metagenomic binning, comparative biology and taxonomic classification.</title>
        <authorList>
            <person name="Goeker M."/>
        </authorList>
    </citation>
    <scope>NUCLEOTIDE SEQUENCE [LARGE SCALE GENOMIC DNA]</scope>
    <source>
        <strain evidence="8 9">DSM 2461</strain>
    </source>
</reference>
<evidence type="ECO:0000256" key="4">
    <source>
        <dbReference type="ARBA" id="ARBA00022833"/>
    </source>
</evidence>
<gene>
    <name evidence="8" type="ORF">HNR50_002362</name>
</gene>
<comment type="cofactor">
    <cofactor evidence="1">
        <name>Zn(2+)</name>
        <dbReference type="ChEBI" id="CHEBI:29105"/>
    </cofactor>
</comment>
<accession>A0A841RCV7</accession>
<name>A0A841RCV7_9SPIO</name>
<dbReference type="Gene3D" id="3.40.50.720">
    <property type="entry name" value="NAD(P)-binding Rossmann-like Domain"/>
    <property type="match status" value="1"/>
</dbReference>
<comment type="similarity">
    <text evidence="2">Belongs to the zinc-containing alcohol dehydrogenase family.</text>
</comment>
<dbReference type="SUPFAM" id="SSF50129">
    <property type="entry name" value="GroES-like"/>
    <property type="match status" value="1"/>
</dbReference>
<dbReference type="PANTHER" id="PTHR43350:SF19">
    <property type="entry name" value="D-GULOSIDE 3-DEHYDROGENASE"/>
    <property type="match status" value="1"/>
</dbReference>
<dbReference type="GO" id="GO:0016491">
    <property type="term" value="F:oxidoreductase activity"/>
    <property type="evidence" value="ECO:0007669"/>
    <property type="project" value="UniProtKB-KW"/>
</dbReference>
<dbReference type="Gene3D" id="3.90.180.10">
    <property type="entry name" value="Medium-chain alcohol dehydrogenases, catalytic domain"/>
    <property type="match status" value="1"/>
</dbReference>
<organism evidence="8 9">
    <name type="scientific">Spirochaeta isovalerica</name>
    <dbReference type="NCBI Taxonomy" id="150"/>
    <lineage>
        <taxon>Bacteria</taxon>
        <taxon>Pseudomonadati</taxon>
        <taxon>Spirochaetota</taxon>
        <taxon>Spirochaetia</taxon>
        <taxon>Spirochaetales</taxon>
        <taxon>Spirochaetaceae</taxon>
        <taxon>Spirochaeta</taxon>
    </lineage>
</organism>
<dbReference type="Pfam" id="PF00107">
    <property type="entry name" value="ADH_zinc_N"/>
    <property type="match status" value="1"/>
</dbReference>
<keyword evidence="3" id="KW-0479">Metal-binding</keyword>
<sequence>MKVVKIDEPYKISLREMDVPAKKPGEAQIRIKRIGLCGTDLRSYRGQNPIVQYPIIFGHEIGGELMEEATISGMKYPAGTVVTVNPYTNCGTCPSCRRGRAYACQFNETLGNQRDGAAFEYMTIMTEKVYPLPGLSLDDAVCVEPLSVGFHASRRGEITSGDKVVVMGTGMIGLGAVIGAAARGAEVIAVDLDDDKLETARICGAAHVINTSKLELEAEVAKLTGGEGADVVIEAIGLPATYRAAIDIVAFTGRVVYIGYAKEDVPFTTKYFVAKELDIRGSRNAAPEDFSAVIETLKSGSVPVEKIITHRYPLQEADAAFKRWAENPGNVIKMILEA</sequence>
<evidence type="ECO:0000313" key="9">
    <source>
        <dbReference type="Proteomes" id="UP000587760"/>
    </source>
</evidence>
<dbReference type="AlphaFoldDB" id="A0A841RCV7"/>
<feature type="domain" description="Alcohol dehydrogenase-like C-terminal" evidence="6">
    <location>
        <begin position="172"/>
        <end position="298"/>
    </location>
</feature>
<dbReference type="RefSeq" id="WP_184746957.1">
    <property type="nucleotide sequence ID" value="NZ_JACHGJ010000004.1"/>
</dbReference>
<evidence type="ECO:0000259" key="6">
    <source>
        <dbReference type="Pfam" id="PF00107"/>
    </source>
</evidence>
<dbReference type="InterPro" id="IPR013149">
    <property type="entry name" value="ADH-like_C"/>
</dbReference>
<dbReference type="GO" id="GO:0046872">
    <property type="term" value="F:metal ion binding"/>
    <property type="evidence" value="ECO:0007669"/>
    <property type="project" value="UniProtKB-KW"/>
</dbReference>
<dbReference type="PANTHER" id="PTHR43350">
    <property type="entry name" value="NAD-DEPENDENT ALCOHOL DEHYDROGENASE"/>
    <property type="match status" value="1"/>
</dbReference>
<keyword evidence="9" id="KW-1185">Reference proteome</keyword>
<feature type="domain" description="Alcohol dehydrogenase-like N-terminal" evidence="7">
    <location>
        <begin position="23"/>
        <end position="133"/>
    </location>
</feature>
<evidence type="ECO:0000256" key="3">
    <source>
        <dbReference type="ARBA" id="ARBA00022723"/>
    </source>
</evidence>
<evidence type="ECO:0000256" key="1">
    <source>
        <dbReference type="ARBA" id="ARBA00001947"/>
    </source>
</evidence>
<proteinExistence type="inferred from homology"/>
<evidence type="ECO:0000259" key="7">
    <source>
        <dbReference type="Pfam" id="PF08240"/>
    </source>
</evidence>
<evidence type="ECO:0000313" key="8">
    <source>
        <dbReference type="EMBL" id="MBB6480689.1"/>
    </source>
</evidence>
<dbReference type="CDD" id="cd08261">
    <property type="entry name" value="Zn_ADH7"/>
    <property type="match status" value="1"/>
</dbReference>
<protein>
    <submittedName>
        <fullName evidence="8">2-desacetyl-2-hydroxyethyl bacteriochlorophyllide A dehydrogenase</fullName>
    </submittedName>
</protein>
<dbReference type="InterPro" id="IPR036291">
    <property type="entry name" value="NAD(P)-bd_dom_sf"/>
</dbReference>
<evidence type="ECO:0000256" key="2">
    <source>
        <dbReference type="ARBA" id="ARBA00008072"/>
    </source>
</evidence>
<dbReference type="EMBL" id="JACHGJ010000004">
    <property type="protein sequence ID" value="MBB6480689.1"/>
    <property type="molecule type" value="Genomic_DNA"/>
</dbReference>
<keyword evidence="5" id="KW-0560">Oxidoreductase</keyword>
<dbReference type="InterPro" id="IPR013154">
    <property type="entry name" value="ADH-like_N"/>
</dbReference>
<keyword evidence="4" id="KW-0862">Zinc</keyword>
<evidence type="ECO:0000256" key="5">
    <source>
        <dbReference type="ARBA" id="ARBA00023002"/>
    </source>
</evidence>
<dbReference type="Pfam" id="PF08240">
    <property type="entry name" value="ADH_N"/>
    <property type="match status" value="1"/>
</dbReference>